<evidence type="ECO:0000256" key="2">
    <source>
        <dbReference type="ARBA" id="ARBA00022679"/>
    </source>
</evidence>
<reference evidence="4" key="1">
    <citation type="submission" date="2022-09" db="EMBL/GenBank/DDBJ databases">
        <title>genome sequence of Deinococcus rubellus.</title>
        <authorList>
            <person name="Srinivasan S."/>
        </authorList>
    </citation>
    <scope>NUCLEOTIDE SEQUENCE</scope>
    <source>
        <strain evidence="4">Ant6</strain>
    </source>
</reference>
<proteinExistence type="predicted"/>
<dbReference type="RefSeq" id="WP_260561030.1">
    <property type="nucleotide sequence ID" value="NZ_CP104213.1"/>
</dbReference>
<keyword evidence="5" id="KW-1185">Reference proteome</keyword>
<name>A0ABY5YI26_9DEIO</name>
<keyword evidence="2" id="KW-0808">Transferase</keyword>
<dbReference type="Proteomes" id="UP001060261">
    <property type="component" value="Chromosome"/>
</dbReference>
<feature type="domain" description="DNA methylase N-4/N-6" evidence="3">
    <location>
        <begin position="7"/>
        <end position="48"/>
    </location>
</feature>
<dbReference type="InterPro" id="IPR029063">
    <property type="entry name" value="SAM-dependent_MTases_sf"/>
</dbReference>
<protein>
    <recommendedName>
        <fullName evidence="3">DNA methylase N-4/N-6 domain-containing protein</fullName>
    </recommendedName>
</protein>
<sequence length="70" mass="7436">MGVWVLEQLATPGAVVLDLFLGSGMTLLAAEQQRSVCYAAEIEPLYVAGVLERAARRGLSCTRQVSAARA</sequence>
<dbReference type="InterPro" id="IPR002941">
    <property type="entry name" value="DNA_methylase_N4/N6"/>
</dbReference>
<dbReference type="SUPFAM" id="SSF53335">
    <property type="entry name" value="S-adenosyl-L-methionine-dependent methyltransferases"/>
    <property type="match status" value="1"/>
</dbReference>
<dbReference type="EMBL" id="CP104213">
    <property type="protein sequence ID" value="UWX64769.1"/>
    <property type="molecule type" value="Genomic_DNA"/>
</dbReference>
<organism evidence="4 5">
    <name type="scientific">Deinococcus rubellus</name>
    <dbReference type="NCBI Taxonomy" id="1889240"/>
    <lineage>
        <taxon>Bacteria</taxon>
        <taxon>Thermotogati</taxon>
        <taxon>Deinococcota</taxon>
        <taxon>Deinococci</taxon>
        <taxon>Deinococcales</taxon>
        <taxon>Deinococcaceae</taxon>
        <taxon>Deinococcus</taxon>
    </lineage>
</organism>
<keyword evidence="1" id="KW-0489">Methyltransferase</keyword>
<evidence type="ECO:0000313" key="5">
    <source>
        <dbReference type="Proteomes" id="UP001060261"/>
    </source>
</evidence>
<evidence type="ECO:0000259" key="3">
    <source>
        <dbReference type="Pfam" id="PF01555"/>
    </source>
</evidence>
<evidence type="ECO:0000313" key="4">
    <source>
        <dbReference type="EMBL" id="UWX64769.1"/>
    </source>
</evidence>
<dbReference type="Pfam" id="PF01555">
    <property type="entry name" value="N6_N4_Mtase"/>
    <property type="match status" value="1"/>
</dbReference>
<dbReference type="Gene3D" id="3.40.50.150">
    <property type="entry name" value="Vaccinia Virus protein VP39"/>
    <property type="match status" value="1"/>
</dbReference>
<accession>A0ABY5YI26</accession>
<evidence type="ECO:0000256" key="1">
    <source>
        <dbReference type="ARBA" id="ARBA00022603"/>
    </source>
</evidence>
<gene>
    <name evidence="4" type="ORF">N0D28_03660</name>
</gene>